<feature type="compositionally biased region" description="Basic and acidic residues" evidence="1">
    <location>
        <begin position="573"/>
        <end position="586"/>
    </location>
</feature>
<protein>
    <submittedName>
        <fullName evidence="4">Uncharacterized protein</fullName>
    </submittedName>
</protein>
<gene>
    <name evidence="4" type="ORF">CYMTET_18262</name>
</gene>
<dbReference type="CDD" id="cd01670">
    <property type="entry name" value="Death"/>
    <property type="match status" value="1"/>
</dbReference>
<dbReference type="EMBL" id="LGRX02008444">
    <property type="protein sequence ID" value="KAK3273499.1"/>
    <property type="molecule type" value="Genomic_DNA"/>
</dbReference>
<feature type="domain" description="HTH myb-type" evidence="3">
    <location>
        <begin position="60"/>
        <end position="110"/>
    </location>
</feature>
<dbReference type="PROSITE" id="PS51294">
    <property type="entry name" value="HTH_MYB"/>
    <property type="match status" value="2"/>
</dbReference>
<feature type="domain" description="Myb-like" evidence="2">
    <location>
        <begin position="55"/>
        <end position="106"/>
    </location>
</feature>
<dbReference type="CDD" id="cd00167">
    <property type="entry name" value="SANT"/>
    <property type="match status" value="2"/>
</dbReference>
<accession>A0AAE0L6F9</accession>
<dbReference type="Proteomes" id="UP001190700">
    <property type="component" value="Unassembled WGS sequence"/>
</dbReference>
<dbReference type="PROSITE" id="PS50090">
    <property type="entry name" value="MYB_LIKE"/>
    <property type="match status" value="2"/>
</dbReference>
<feature type="region of interest" description="Disordered" evidence="1">
    <location>
        <begin position="670"/>
        <end position="709"/>
    </location>
</feature>
<sequence>MVKHAWTREEDNILIGLVRTWGAHRWLLISKAGKEAKTLNRDSKSCRLRWKNQLSGAYSRNPFSCEEDFQICQMHAIIGDKWAEIARRLNRKRSDNQVKNRFNSHILRCQLRMLEVAYKNHALGLLPQELYESLRHVKRKTTRRTRDLVDMLATAAAKRAADLPATTTSEHEVNMPVTATTEYAADLPPSATSDGGSKDTTGSAPQSSMESTSVNGPSGATLASAAHLLTGQDPASREHLEQQCGMQVAESFLSSAAPLESPLDPALLQWQWACQEAMRMGCSHTYEATNQHQTAVQDLHWAPTQVYHGLVIASGSQRRGHPGAEPTASSRVVQYPRGAPEQQPRLDLSVTPAFARTPSDRVPAASQSGPGHKSAFTAVRPNCSRTARDAGSLNIVGAAHNLLEEKAWSQSENTDGSQLEKAICAQLENTAGSQLEKAICAQLNNAACVQLESTTCGQLEKFACDQLENTACNMPNSPACNQLKNAACDHVEDTICAQLKNTVTMNSPVCVEEPVSGDGKLGGGSTAVEAEMPHTPPQLAGKAGPDNKRPRKRSSSAVVPNERAMPPAKACKRARDGTVARSKATDVSKDTLSWAVKKLRSDPQKPRDSPAAQALYVSMASPSELEPPCIVGKGNIESSCTAEWKTGMRSMRRGASALLHFWTATASSPGVEKVPWARPPRSHSGRRNKNSNKKVSNYRAFNNAGFDQA</sequence>
<dbReference type="InterPro" id="IPR017930">
    <property type="entry name" value="Myb_dom"/>
</dbReference>
<evidence type="ECO:0000259" key="3">
    <source>
        <dbReference type="PROSITE" id="PS51294"/>
    </source>
</evidence>
<dbReference type="InterPro" id="IPR001005">
    <property type="entry name" value="SANT/Myb"/>
</dbReference>
<feature type="compositionally biased region" description="Polar residues" evidence="1">
    <location>
        <begin position="190"/>
        <end position="218"/>
    </location>
</feature>
<reference evidence="4 5" key="1">
    <citation type="journal article" date="2015" name="Genome Biol. Evol.">
        <title>Comparative Genomics of a Bacterivorous Green Alga Reveals Evolutionary Causalities and Consequences of Phago-Mixotrophic Mode of Nutrition.</title>
        <authorList>
            <person name="Burns J.A."/>
            <person name="Paasch A."/>
            <person name="Narechania A."/>
            <person name="Kim E."/>
        </authorList>
    </citation>
    <scope>NUCLEOTIDE SEQUENCE [LARGE SCALE GENOMIC DNA]</scope>
    <source>
        <strain evidence="4 5">PLY_AMNH</strain>
    </source>
</reference>
<dbReference type="Pfam" id="PF00249">
    <property type="entry name" value="Myb_DNA-binding"/>
    <property type="match status" value="2"/>
</dbReference>
<dbReference type="GO" id="GO:0000981">
    <property type="term" value="F:DNA-binding transcription factor activity, RNA polymerase II-specific"/>
    <property type="evidence" value="ECO:0007669"/>
    <property type="project" value="TreeGrafter"/>
</dbReference>
<evidence type="ECO:0000313" key="4">
    <source>
        <dbReference type="EMBL" id="KAK3273499.1"/>
    </source>
</evidence>
<dbReference type="GO" id="GO:0005634">
    <property type="term" value="C:nucleus"/>
    <property type="evidence" value="ECO:0007669"/>
    <property type="project" value="TreeGrafter"/>
</dbReference>
<comment type="caution">
    <text evidence="4">The sequence shown here is derived from an EMBL/GenBank/DDBJ whole genome shotgun (WGS) entry which is preliminary data.</text>
</comment>
<proteinExistence type="predicted"/>
<feature type="domain" description="HTH myb-type" evidence="3">
    <location>
        <begin position="1"/>
        <end position="58"/>
    </location>
</feature>
<dbReference type="InterPro" id="IPR050560">
    <property type="entry name" value="MYB_TF"/>
</dbReference>
<dbReference type="PANTHER" id="PTHR45614">
    <property type="entry name" value="MYB PROTEIN-RELATED"/>
    <property type="match status" value="1"/>
</dbReference>
<feature type="domain" description="Myb-like" evidence="2">
    <location>
        <begin position="1"/>
        <end position="54"/>
    </location>
</feature>
<dbReference type="GO" id="GO:0000978">
    <property type="term" value="F:RNA polymerase II cis-regulatory region sequence-specific DNA binding"/>
    <property type="evidence" value="ECO:0007669"/>
    <property type="project" value="TreeGrafter"/>
</dbReference>
<dbReference type="InterPro" id="IPR009057">
    <property type="entry name" value="Homeodomain-like_sf"/>
</dbReference>
<dbReference type="SMART" id="SM00717">
    <property type="entry name" value="SANT"/>
    <property type="match status" value="2"/>
</dbReference>
<feature type="region of interest" description="Disordered" evidence="1">
    <location>
        <begin position="186"/>
        <end position="220"/>
    </location>
</feature>
<name>A0AAE0L6F9_9CHLO</name>
<evidence type="ECO:0000256" key="1">
    <source>
        <dbReference type="SAM" id="MobiDB-lite"/>
    </source>
</evidence>
<evidence type="ECO:0000313" key="5">
    <source>
        <dbReference type="Proteomes" id="UP001190700"/>
    </source>
</evidence>
<feature type="compositionally biased region" description="Basic residues" evidence="1">
    <location>
        <begin position="680"/>
        <end position="692"/>
    </location>
</feature>
<evidence type="ECO:0000259" key="2">
    <source>
        <dbReference type="PROSITE" id="PS50090"/>
    </source>
</evidence>
<organism evidence="4 5">
    <name type="scientific">Cymbomonas tetramitiformis</name>
    <dbReference type="NCBI Taxonomy" id="36881"/>
    <lineage>
        <taxon>Eukaryota</taxon>
        <taxon>Viridiplantae</taxon>
        <taxon>Chlorophyta</taxon>
        <taxon>Pyramimonadophyceae</taxon>
        <taxon>Pyramimonadales</taxon>
        <taxon>Pyramimonadaceae</taxon>
        <taxon>Cymbomonas</taxon>
    </lineage>
</organism>
<dbReference type="SUPFAM" id="SSF46689">
    <property type="entry name" value="Homeodomain-like"/>
    <property type="match status" value="1"/>
</dbReference>
<keyword evidence="5" id="KW-1185">Reference proteome</keyword>
<dbReference type="Gene3D" id="1.10.10.60">
    <property type="entry name" value="Homeodomain-like"/>
    <property type="match status" value="2"/>
</dbReference>
<dbReference type="AlphaFoldDB" id="A0AAE0L6F9"/>
<dbReference type="PANTHER" id="PTHR45614:SF25">
    <property type="entry name" value="MYB PROTEIN"/>
    <property type="match status" value="1"/>
</dbReference>
<feature type="region of interest" description="Disordered" evidence="1">
    <location>
        <begin position="516"/>
        <end position="586"/>
    </location>
</feature>